<sequence length="287" mass="31199">MNNSQPDYGDSGMEENIRPLPRPMVQHQYLRLAAGELHFAEAGNGRPLVLLHGGHGSWVHWIANIDALAQHCRVLVLDMPGFGGSYDPGQPPTLDEYRLVVDELLASLALENVALVGFSFGSIVATAVALANPDRVSSLSIVNPPGTGARTAQAAALPGELSTIARAYGLQAGITASLQRLMLSDADLVTPELVKLISGCVTETRHVTRDLSRNAGIVDLLQNITQKTQILIGAKDPYQRHIIVNHGEELRRRLPRADIRIVPGAAHWLQYEQAEAFNRLLLEFIGH</sequence>
<dbReference type="PRINTS" id="PR00111">
    <property type="entry name" value="ABHYDROLASE"/>
</dbReference>
<evidence type="ECO:0000259" key="1">
    <source>
        <dbReference type="Pfam" id="PF12697"/>
    </source>
</evidence>
<dbReference type="Gene3D" id="3.40.50.1820">
    <property type="entry name" value="alpha/beta hydrolase"/>
    <property type="match status" value="1"/>
</dbReference>
<organism evidence="2 3">
    <name type="scientific">Herbaspirillum lusitanum</name>
    <dbReference type="NCBI Taxonomy" id="213312"/>
    <lineage>
        <taxon>Bacteria</taxon>
        <taxon>Pseudomonadati</taxon>
        <taxon>Pseudomonadota</taxon>
        <taxon>Betaproteobacteria</taxon>
        <taxon>Burkholderiales</taxon>
        <taxon>Oxalobacteraceae</taxon>
        <taxon>Herbaspirillum</taxon>
    </lineage>
</organism>
<dbReference type="RefSeq" id="WP_408159548.1">
    <property type="nucleotide sequence ID" value="NZ_JAQQFM010000008.1"/>
</dbReference>
<evidence type="ECO:0000313" key="3">
    <source>
        <dbReference type="Proteomes" id="UP001629246"/>
    </source>
</evidence>
<dbReference type="GO" id="GO:0016787">
    <property type="term" value="F:hydrolase activity"/>
    <property type="evidence" value="ECO:0007669"/>
    <property type="project" value="UniProtKB-KW"/>
</dbReference>
<gene>
    <name evidence="2" type="ORF">PQR62_18855</name>
</gene>
<dbReference type="SUPFAM" id="SSF53474">
    <property type="entry name" value="alpha/beta-Hydrolases"/>
    <property type="match status" value="1"/>
</dbReference>
<comment type="caution">
    <text evidence="2">The sequence shown here is derived from an EMBL/GenBank/DDBJ whole genome shotgun (WGS) entry which is preliminary data.</text>
</comment>
<reference evidence="2 3" key="1">
    <citation type="journal article" date="2024" name="Chem. Sci.">
        <title>Discovery of megapolipeptins by genome mining of a Burkholderiales bacteria collection.</title>
        <authorList>
            <person name="Paulo B.S."/>
            <person name="Recchia M.J.J."/>
            <person name="Lee S."/>
            <person name="Fergusson C.H."/>
            <person name="Romanowski S.B."/>
            <person name="Hernandez A."/>
            <person name="Krull N."/>
            <person name="Liu D.Y."/>
            <person name="Cavanagh H."/>
            <person name="Bos A."/>
            <person name="Gray C.A."/>
            <person name="Murphy B.T."/>
            <person name="Linington R.G."/>
            <person name="Eustaquio A.S."/>
        </authorList>
    </citation>
    <scope>NUCLEOTIDE SEQUENCE [LARGE SCALE GENOMIC DNA]</scope>
    <source>
        <strain evidence="2 3">RL21-008-BIB-A</strain>
    </source>
</reference>
<keyword evidence="2" id="KW-0378">Hydrolase</keyword>
<keyword evidence="3" id="KW-1185">Reference proteome</keyword>
<dbReference type="EMBL" id="JAQQFM010000008">
    <property type="protein sequence ID" value="MFL9926343.1"/>
    <property type="molecule type" value="Genomic_DNA"/>
</dbReference>
<accession>A0ABW9ABR6</accession>
<dbReference type="Pfam" id="PF12697">
    <property type="entry name" value="Abhydrolase_6"/>
    <property type="match status" value="1"/>
</dbReference>
<name>A0ABW9ABR6_9BURK</name>
<dbReference type="Proteomes" id="UP001629246">
    <property type="component" value="Unassembled WGS sequence"/>
</dbReference>
<dbReference type="PANTHER" id="PTHR43689">
    <property type="entry name" value="HYDROLASE"/>
    <property type="match status" value="1"/>
</dbReference>
<dbReference type="InterPro" id="IPR029058">
    <property type="entry name" value="AB_hydrolase_fold"/>
</dbReference>
<proteinExistence type="predicted"/>
<evidence type="ECO:0000313" key="2">
    <source>
        <dbReference type="EMBL" id="MFL9926343.1"/>
    </source>
</evidence>
<dbReference type="PANTHER" id="PTHR43689:SF8">
    <property type="entry name" value="ALPHA_BETA-HYDROLASES SUPERFAMILY PROTEIN"/>
    <property type="match status" value="1"/>
</dbReference>
<feature type="domain" description="AB hydrolase-1" evidence="1">
    <location>
        <begin position="48"/>
        <end position="279"/>
    </location>
</feature>
<dbReference type="PRINTS" id="PR00412">
    <property type="entry name" value="EPOXHYDRLASE"/>
</dbReference>
<dbReference type="InterPro" id="IPR000073">
    <property type="entry name" value="AB_hydrolase_1"/>
</dbReference>
<dbReference type="InterPro" id="IPR000639">
    <property type="entry name" value="Epox_hydrolase-like"/>
</dbReference>
<protein>
    <submittedName>
        <fullName evidence="2">Alpha/beta fold hydrolase</fullName>
    </submittedName>
</protein>